<feature type="transmembrane region" description="Helical" evidence="8">
    <location>
        <begin position="157"/>
        <end position="176"/>
    </location>
</feature>
<evidence type="ECO:0000256" key="7">
    <source>
        <dbReference type="PIRSR" id="PIRSR604254-1"/>
    </source>
</evidence>
<keyword evidence="7" id="KW-0862">Zinc</keyword>
<keyword evidence="3" id="KW-1003">Cell membrane</keyword>
<evidence type="ECO:0000256" key="4">
    <source>
        <dbReference type="ARBA" id="ARBA00022692"/>
    </source>
</evidence>
<dbReference type="InterPro" id="IPR004254">
    <property type="entry name" value="AdipoR/HlyIII-related"/>
</dbReference>
<evidence type="ECO:0000256" key="1">
    <source>
        <dbReference type="ARBA" id="ARBA00004651"/>
    </source>
</evidence>
<comment type="similarity">
    <text evidence="2">Belongs to the UPF0073 (Hly-III) family.</text>
</comment>
<feature type="transmembrane region" description="Helical" evidence="8">
    <location>
        <begin position="37"/>
        <end position="62"/>
    </location>
</feature>
<dbReference type="Pfam" id="PF03006">
    <property type="entry name" value="HlyIII"/>
    <property type="match status" value="1"/>
</dbReference>
<evidence type="ECO:0000313" key="10">
    <source>
        <dbReference type="Proteomes" id="UP000279029"/>
    </source>
</evidence>
<feature type="transmembrane region" description="Helical" evidence="8">
    <location>
        <begin position="102"/>
        <end position="122"/>
    </location>
</feature>
<keyword evidence="10" id="KW-1185">Reference proteome</keyword>
<dbReference type="PANTHER" id="PTHR20855">
    <property type="entry name" value="ADIPOR/PROGESTIN RECEPTOR-RELATED"/>
    <property type="match status" value="1"/>
</dbReference>
<dbReference type="KEGG" id="cbar:PATL70BA_2222"/>
<dbReference type="AlphaFoldDB" id="A0A3P7S034"/>
<dbReference type="RefSeq" id="WP_125137297.1">
    <property type="nucleotide sequence ID" value="NZ_LR130778.1"/>
</dbReference>
<feature type="transmembrane region" description="Helical" evidence="8">
    <location>
        <begin position="134"/>
        <end position="151"/>
    </location>
</feature>
<dbReference type="GO" id="GO:0005886">
    <property type="term" value="C:plasma membrane"/>
    <property type="evidence" value="ECO:0007669"/>
    <property type="project" value="UniProtKB-SubCell"/>
</dbReference>
<feature type="binding site" evidence="7">
    <location>
        <position position="60"/>
    </location>
    <ligand>
        <name>Zn(2+)</name>
        <dbReference type="ChEBI" id="CHEBI:29105"/>
    </ligand>
</feature>
<evidence type="ECO:0000256" key="3">
    <source>
        <dbReference type="ARBA" id="ARBA00022475"/>
    </source>
</evidence>
<dbReference type="PROSITE" id="PS51257">
    <property type="entry name" value="PROKAR_LIPOPROTEIN"/>
    <property type="match status" value="1"/>
</dbReference>
<keyword evidence="4 8" id="KW-0812">Transmembrane</keyword>
<organism evidence="9 10">
    <name type="scientific">Petrocella atlantisensis</name>
    <dbReference type="NCBI Taxonomy" id="2173034"/>
    <lineage>
        <taxon>Bacteria</taxon>
        <taxon>Bacillati</taxon>
        <taxon>Bacillota</taxon>
        <taxon>Clostridia</taxon>
        <taxon>Lachnospirales</taxon>
        <taxon>Vallitaleaceae</taxon>
        <taxon>Petrocella</taxon>
    </lineage>
</organism>
<feature type="transmembrane region" description="Helical" evidence="8">
    <location>
        <begin position="74"/>
        <end position="96"/>
    </location>
</feature>
<feature type="binding site" evidence="7">
    <location>
        <position position="189"/>
    </location>
    <ligand>
        <name>Zn(2+)</name>
        <dbReference type="ChEBI" id="CHEBI:29105"/>
    </ligand>
</feature>
<evidence type="ECO:0000256" key="6">
    <source>
        <dbReference type="ARBA" id="ARBA00023136"/>
    </source>
</evidence>
<feature type="transmembrane region" description="Helical" evidence="8">
    <location>
        <begin position="12"/>
        <end position="31"/>
    </location>
</feature>
<name>A0A3P7S034_9FIRM</name>
<gene>
    <name evidence="9" type="ORF">PATL70BA_2222</name>
</gene>
<evidence type="ECO:0000313" key="9">
    <source>
        <dbReference type="EMBL" id="VDN48112.1"/>
    </source>
</evidence>
<dbReference type="InterPro" id="IPR005744">
    <property type="entry name" value="Hy-lIII"/>
</dbReference>
<keyword evidence="7" id="KW-0479">Metal-binding</keyword>
<keyword evidence="5 8" id="KW-1133">Transmembrane helix</keyword>
<dbReference type="OrthoDB" id="9813689at2"/>
<evidence type="ECO:0000256" key="8">
    <source>
        <dbReference type="SAM" id="Phobius"/>
    </source>
</evidence>
<evidence type="ECO:0000256" key="5">
    <source>
        <dbReference type="ARBA" id="ARBA00022989"/>
    </source>
</evidence>
<feature type="binding site" evidence="7">
    <location>
        <position position="193"/>
    </location>
    <ligand>
        <name>Zn(2+)</name>
        <dbReference type="ChEBI" id="CHEBI:29105"/>
    </ligand>
</feature>
<dbReference type="NCBIfam" id="TIGR01065">
    <property type="entry name" value="hlyIII"/>
    <property type="match status" value="1"/>
</dbReference>
<protein>
    <submittedName>
        <fullName evidence="9">Hemolysin</fullName>
    </submittedName>
</protein>
<sequence>MKVKDPISALTHLIGAVLACIAAATLIIKAIEVGSMTYIITFTIFGLSLILLYTASTVYHIIDQPESLRRKYKRIDHMMIFILIAGTYTPICLISLKGTLGVILLVVIWGIAIAGIIMKAFWLDAPRWLTTGMYLLMGWLVIVAIYPVFKAMPQEGFRWLVAGGITYTIGGIIYGLKWPLKHRKWFGFHELFHLFVMGGSACHYVLMMGYV</sequence>
<reference evidence="9 10" key="1">
    <citation type="submission" date="2018-09" db="EMBL/GenBank/DDBJ databases">
        <authorList>
            <person name="Postec A."/>
        </authorList>
    </citation>
    <scope>NUCLEOTIDE SEQUENCE [LARGE SCALE GENOMIC DNA]</scope>
    <source>
        <strain evidence="9">70B-A</strain>
    </source>
</reference>
<dbReference type="Proteomes" id="UP000279029">
    <property type="component" value="Chromosome"/>
</dbReference>
<comment type="subcellular location">
    <subcellularLocation>
        <location evidence="1">Cell membrane</location>
        <topology evidence="1">Multi-pass membrane protein</topology>
    </subcellularLocation>
</comment>
<dbReference type="GO" id="GO:0046872">
    <property type="term" value="F:metal ion binding"/>
    <property type="evidence" value="ECO:0007669"/>
    <property type="project" value="UniProtKB-KW"/>
</dbReference>
<dbReference type="EMBL" id="LR130778">
    <property type="protein sequence ID" value="VDN48112.1"/>
    <property type="molecule type" value="Genomic_DNA"/>
</dbReference>
<accession>A0A3P7S034</accession>
<keyword evidence="6 8" id="KW-0472">Membrane</keyword>
<proteinExistence type="inferred from homology"/>
<dbReference type="GO" id="GO:0140911">
    <property type="term" value="F:pore-forming activity"/>
    <property type="evidence" value="ECO:0007669"/>
    <property type="project" value="InterPro"/>
</dbReference>
<evidence type="ECO:0000256" key="2">
    <source>
        <dbReference type="ARBA" id="ARBA00008488"/>
    </source>
</evidence>
<feature type="transmembrane region" description="Helical" evidence="8">
    <location>
        <begin position="188"/>
        <end position="206"/>
    </location>
</feature>
<dbReference type="PANTHER" id="PTHR20855:SF3">
    <property type="entry name" value="LD03007P"/>
    <property type="match status" value="1"/>
</dbReference>